<keyword evidence="1" id="KW-0548">Nucleotidyltransferase</keyword>
<evidence type="ECO:0000313" key="4">
    <source>
        <dbReference type="EMBL" id="RFU28903.1"/>
    </source>
</evidence>
<dbReference type="GO" id="GO:0003968">
    <property type="term" value="F:RNA-directed RNA polymerase activity"/>
    <property type="evidence" value="ECO:0007669"/>
    <property type="project" value="UniProtKB-KW"/>
</dbReference>
<dbReference type="Pfam" id="PF05183">
    <property type="entry name" value="RdRP"/>
    <property type="match status" value="1"/>
</dbReference>
<feature type="domain" description="RdRP-like PH" evidence="3">
    <location>
        <begin position="135"/>
        <end position="295"/>
    </location>
</feature>
<feature type="domain" description="RDRP core" evidence="2">
    <location>
        <begin position="423"/>
        <end position="1020"/>
    </location>
</feature>
<dbReference type="InterPro" id="IPR057596">
    <property type="entry name" value="RDRP_core"/>
</dbReference>
<reference evidence="4 5" key="1">
    <citation type="submission" date="2018-05" db="EMBL/GenBank/DDBJ databases">
        <title>Draft genome sequence of Scytalidium lignicola DSM 105466, a ubiquitous saprotrophic fungus.</title>
        <authorList>
            <person name="Buettner E."/>
            <person name="Gebauer A.M."/>
            <person name="Hofrichter M."/>
            <person name="Liers C."/>
            <person name="Kellner H."/>
        </authorList>
    </citation>
    <scope>NUCLEOTIDE SEQUENCE [LARGE SCALE GENOMIC DNA]</scope>
    <source>
        <strain evidence="4 5">DSM 105466</strain>
    </source>
</reference>
<feature type="non-terminal residue" evidence="4">
    <location>
        <position position="1197"/>
    </location>
</feature>
<keyword evidence="5" id="KW-1185">Reference proteome</keyword>
<dbReference type="PANTHER" id="PTHR23079:SF17">
    <property type="entry name" value="RNA-DEPENDENT RNA POLYMERASE"/>
    <property type="match status" value="1"/>
</dbReference>
<keyword evidence="1" id="KW-0696">RNA-directed RNA polymerase</keyword>
<dbReference type="GO" id="GO:0030422">
    <property type="term" value="P:siRNA processing"/>
    <property type="evidence" value="ECO:0007669"/>
    <property type="project" value="TreeGrafter"/>
</dbReference>
<keyword evidence="1" id="KW-0808">Transferase</keyword>
<proteinExistence type="inferred from homology"/>
<dbReference type="GO" id="GO:0031380">
    <property type="term" value="C:nuclear RNA-directed RNA polymerase complex"/>
    <property type="evidence" value="ECO:0007669"/>
    <property type="project" value="TreeGrafter"/>
</dbReference>
<dbReference type="PANTHER" id="PTHR23079">
    <property type="entry name" value="RNA-DEPENDENT RNA POLYMERASE"/>
    <property type="match status" value="1"/>
</dbReference>
<comment type="similarity">
    <text evidence="1">Belongs to the RdRP family.</text>
</comment>
<comment type="catalytic activity">
    <reaction evidence="1">
        <text>RNA(n) + a ribonucleoside 5'-triphosphate = RNA(n+1) + diphosphate</text>
        <dbReference type="Rhea" id="RHEA:21248"/>
        <dbReference type="Rhea" id="RHEA-COMP:14527"/>
        <dbReference type="Rhea" id="RHEA-COMP:17342"/>
        <dbReference type="ChEBI" id="CHEBI:33019"/>
        <dbReference type="ChEBI" id="CHEBI:61557"/>
        <dbReference type="ChEBI" id="CHEBI:140395"/>
        <dbReference type="EC" id="2.7.7.48"/>
    </reaction>
</comment>
<accession>A0A3E2H754</accession>
<sequence>MEVHLRNVPKQATENSLRKFFDPLAKKIFTGQYYVQKLRGKNYAFLVFLIQEDGERFLLLYGTPSSSNPRINLRVQHQPRLMFMGVPIYPNKSNRSPDKYLVKVLQKEHKDRAEHVTKVEAGVYKSHEPNSRHVVFSCSGISCGVWKSIHGRALYSSEWDYSWEGKAKFGRNCMILTFGTNHRIEFRYNAIDYIVSETSPAPSITITMKEAPRLEAQLDIIDLFAGMKLKQTKISSQSRSRLPFIDELHQLVVGSCFVYRLHIQTYDIEAMIDDLQELRTTPDMPSIIHMSTKLEFPLSGWKHSDQWRRLQFTLSASQVTLPFVLKFQLQALAQNGYLRPEQVLDLIPVVESMAKRSKVPVCIAAIQKLVNQIQWPGPGIEEQLETKTPVEYLLDNEKATDEQFYTQRNAEPKNIATIHRAVITPTGNYLYGPDTDTNNRVLRKYANHHEFFLRVQFCEEDGDIIRFNPRVSNDRIFNGRFKEVLERGLDIAGRHYSFLGFSHSSLRAQSCWFVAPFQGPDGKFVTATSIIDELGDFSNIRSPAKCAARIGQAFTDTPIAVPLTNSTYLSIPDVERNGRVFSDGVGTMSSSVMHTIWGYLPRNRAQDQPTCYQIRWKGAKGMIALDTRLPGHTLCIRPSMVKFEGSVITDIEICGASYKPLPMYLSRQLIKILEDLEVDENFFFKLQQREVKRLRSITESPYNTISYLRSKAIGERMDLPWLISTLYSMKIDFRQDVFLRDIVEMAVLMDLRLLKYKARIPVEKGYHLHGIMDETGILEEGEIFCIVTKDGVPTVLEQNRVVVSRAPALHPGDIQVAKAVKVPHDSPLMSLTNCICFSQKGYRDLPSKLSGGDLDGDLYYIMWGRDAMPKKISTAADYPRVAPLDIRRPVVHKDMTDFFIKFMETDQLGRICTSHEILADQSEKGTCDSNCVLLAELASTAVDFSKTGIPPDMERMPLVSKWRPDFMAHGPHVNISKKGEVMFHDPQILDEEEDEDLAGDLPTFRYYESDKILGKLFRNVDERTIFDQIKKHSLAYETSSGETVLGKVWSYVGYQAQGFQWEHHVDEAKSIRDEYESSLLNIIAEYSDHPRRPITELEVIVGNILGKTGVQTSRQRDLSLSMKGQFNELSTSIIQWIRHGEEEASMEAMERSIACLKVAMEPRSSRRGIRGLSYNQSLMSFKYLAAAVCLREVQRVW</sequence>
<keyword evidence="1" id="KW-0694">RNA-binding</keyword>
<evidence type="ECO:0000313" key="5">
    <source>
        <dbReference type="Proteomes" id="UP000258309"/>
    </source>
</evidence>
<organism evidence="4 5">
    <name type="scientific">Scytalidium lignicola</name>
    <name type="common">Hyphomycete</name>
    <dbReference type="NCBI Taxonomy" id="5539"/>
    <lineage>
        <taxon>Eukaryota</taxon>
        <taxon>Fungi</taxon>
        <taxon>Dikarya</taxon>
        <taxon>Ascomycota</taxon>
        <taxon>Pezizomycotina</taxon>
        <taxon>Leotiomycetes</taxon>
        <taxon>Leotiomycetes incertae sedis</taxon>
        <taxon>Scytalidium</taxon>
    </lineage>
</organism>
<evidence type="ECO:0000259" key="3">
    <source>
        <dbReference type="Pfam" id="PF25358"/>
    </source>
</evidence>
<feature type="non-terminal residue" evidence="4">
    <location>
        <position position="1"/>
    </location>
</feature>
<protein>
    <recommendedName>
        <fullName evidence="1">RNA-dependent RNA polymerase</fullName>
        <ecNumber evidence="1">2.7.7.48</ecNumber>
    </recommendedName>
</protein>
<name>A0A3E2H754_SCYLI</name>
<gene>
    <name evidence="4" type="ORF">B7463_g7411</name>
</gene>
<dbReference type="STRING" id="5539.A0A3E2H754"/>
<dbReference type="OMA" id="GIMDETN"/>
<dbReference type="EMBL" id="NCSJ02000146">
    <property type="protein sequence ID" value="RFU28903.1"/>
    <property type="molecule type" value="Genomic_DNA"/>
</dbReference>
<dbReference type="OrthoDB" id="6513042at2759"/>
<dbReference type="Pfam" id="PF25358">
    <property type="entry name" value="PH_fung_RdRP"/>
    <property type="match status" value="1"/>
</dbReference>
<evidence type="ECO:0000256" key="1">
    <source>
        <dbReference type="RuleBase" id="RU363098"/>
    </source>
</evidence>
<dbReference type="InterPro" id="IPR057503">
    <property type="entry name" value="PH_RdRP"/>
</dbReference>
<comment type="caution">
    <text evidence="4">The sequence shown here is derived from an EMBL/GenBank/DDBJ whole genome shotgun (WGS) entry which is preliminary data.</text>
</comment>
<evidence type="ECO:0000259" key="2">
    <source>
        <dbReference type="Pfam" id="PF05183"/>
    </source>
</evidence>
<dbReference type="AlphaFoldDB" id="A0A3E2H754"/>
<dbReference type="GO" id="GO:0003723">
    <property type="term" value="F:RNA binding"/>
    <property type="evidence" value="ECO:0007669"/>
    <property type="project" value="UniProtKB-KW"/>
</dbReference>
<dbReference type="EC" id="2.7.7.48" evidence="1"/>
<dbReference type="InterPro" id="IPR007855">
    <property type="entry name" value="RDRP"/>
</dbReference>
<dbReference type="Proteomes" id="UP000258309">
    <property type="component" value="Unassembled WGS sequence"/>
</dbReference>